<evidence type="ECO:0000256" key="1">
    <source>
        <dbReference type="SAM" id="SignalP"/>
    </source>
</evidence>
<evidence type="ECO:0000313" key="2">
    <source>
        <dbReference type="EMBL" id="WOB07963.1"/>
    </source>
</evidence>
<dbReference type="RefSeq" id="WP_316700614.1">
    <property type="nucleotide sequence ID" value="NZ_CP136336.1"/>
</dbReference>
<keyword evidence="3" id="KW-1185">Reference proteome</keyword>
<keyword evidence="1" id="KW-0732">Signal</keyword>
<name>A0ABZ0CYK9_9BURK</name>
<feature type="signal peptide" evidence="1">
    <location>
        <begin position="1"/>
        <end position="22"/>
    </location>
</feature>
<protein>
    <submittedName>
        <fullName evidence="2">L,D-transpeptidase</fullName>
    </submittedName>
</protein>
<feature type="chain" id="PRO_5046881484" evidence="1">
    <location>
        <begin position="23"/>
        <end position="224"/>
    </location>
</feature>
<sequence>MQVIQQFIALAVSALVSVAAQAVTPDTATPSGGPLAVDAPALTADARLVRDWALDSGDTQRQPFAVVDKKAARLYAFDADGRLLGATRVLLGQGLGDHSVPGVADIDDLNRIPLADRTTPAGRFASQPGRNLSGEAIVWFDYQAALAIHRVRPGASQAQRMARLGTPGADDKRASLGCVVVPPAFYDTVIAPSLGRQRGVVYVLPERQPVQAFFGPGATVAGGR</sequence>
<accession>A0ABZ0CYK9</accession>
<dbReference type="CDD" id="cd16913">
    <property type="entry name" value="YkuD_like"/>
    <property type="match status" value="1"/>
</dbReference>
<dbReference type="InterPro" id="IPR005490">
    <property type="entry name" value="LD_TPept_cat_dom"/>
</dbReference>
<proteinExistence type="predicted"/>
<organism evidence="2 3">
    <name type="scientific">Piscinibacter gummiphilus</name>
    <dbReference type="NCBI Taxonomy" id="946333"/>
    <lineage>
        <taxon>Bacteria</taxon>
        <taxon>Pseudomonadati</taxon>
        <taxon>Pseudomonadota</taxon>
        <taxon>Betaproteobacteria</taxon>
        <taxon>Burkholderiales</taxon>
        <taxon>Sphaerotilaceae</taxon>
        <taxon>Piscinibacter</taxon>
    </lineage>
</organism>
<evidence type="ECO:0000313" key="3">
    <source>
        <dbReference type="Proteomes" id="UP001303946"/>
    </source>
</evidence>
<reference evidence="2 3" key="1">
    <citation type="submission" date="2023-10" db="EMBL/GenBank/DDBJ databases">
        <title>Bacteria for the degradation of biodegradable plastic PBAT(Polybutylene adipate terephthalate).</title>
        <authorList>
            <person name="Weon H.-Y."/>
            <person name="Yeon J."/>
        </authorList>
    </citation>
    <scope>NUCLEOTIDE SEQUENCE [LARGE SCALE GENOMIC DNA]</scope>
    <source>
        <strain evidence="2 3">SBD 7-3</strain>
    </source>
</reference>
<dbReference type="Proteomes" id="UP001303946">
    <property type="component" value="Chromosome"/>
</dbReference>
<dbReference type="EMBL" id="CP136336">
    <property type="protein sequence ID" value="WOB07963.1"/>
    <property type="molecule type" value="Genomic_DNA"/>
</dbReference>
<gene>
    <name evidence="2" type="ORF">RXV79_24050</name>
</gene>